<name>A0AAV4EU53_9GAST</name>
<dbReference type="Proteomes" id="UP000762676">
    <property type="component" value="Unassembled WGS sequence"/>
</dbReference>
<proteinExistence type="predicted"/>
<gene>
    <name evidence="1" type="ORF">ElyMa_001901800</name>
</gene>
<reference evidence="1 2" key="1">
    <citation type="journal article" date="2021" name="Elife">
        <title>Chloroplast acquisition without the gene transfer in kleptoplastic sea slugs, Plakobranchus ocellatus.</title>
        <authorList>
            <person name="Maeda T."/>
            <person name="Takahashi S."/>
            <person name="Yoshida T."/>
            <person name="Shimamura S."/>
            <person name="Takaki Y."/>
            <person name="Nagai Y."/>
            <person name="Toyoda A."/>
            <person name="Suzuki Y."/>
            <person name="Arimoto A."/>
            <person name="Ishii H."/>
            <person name="Satoh N."/>
            <person name="Nishiyama T."/>
            <person name="Hasebe M."/>
            <person name="Maruyama T."/>
            <person name="Minagawa J."/>
            <person name="Obokata J."/>
            <person name="Shigenobu S."/>
        </authorList>
    </citation>
    <scope>NUCLEOTIDE SEQUENCE [LARGE SCALE GENOMIC DNA]</scope>
</reference>
<accession>A0AAV4EU53</accession>
<organism evidence="1 2">
    <name type="scientific">Elysia marginata</name>
    <dbReference type="NCBI Taxonomy" id="1093978"/>
    <lineage>
        <taxon>Eukaryota</taxon>
        <taxon>Metazoa</taxon>
        <taxon>Spiralia</taxon>
        <taxon>Lophotrochozoa</taxon>
        <taxon>Mollusca</taxon>
        <taxon>Gastropoda</taxon>
        <taxon>Heterobranchia</taxon>
        <taxon>Euthyneura</taxon>
        <taxon>Panpulmonata</taxon>
        <taxon>Sacoglossa</taxon>
        <taxon>Placobranchoidea</taxon>
        <taxon>Plakobranchidae</taxon>
        <taxon>Elysia</taxon>
    </lineage>
</organism>
<evidence type="ECO:0000313" key="2">
    <source>
        <dbReference type="Proteomes" id="UP000762676"/>
    </source>
</evidence>
<sequence>MEKSERETEKQCERERKKINVFSSSPHQGNCQDLAEVKVEIKSCVAHNSGNNRGKHNTGNSGFKGSSIIARCQGLTFELHSARAQPSTSYHSIDSRL</sequence>
<dbReference type="AlphaFoldDB" id="A0AAV4EU53"/>
<evidence type="ECO:0000313" key="1">
    <source>
        <dbReference type="EMBL" id="GFR63696.1"/>
    </source>
</evidence>
<dbReference type="EMBL" id="BMAT01003862">
    <property type="protein sequence ID" value="GFR63696.1"/>
    <property type="molecule type" value="Genomic_DNA"/>
</dbReference>
<comment type="caution">
    <text evidence="1">The sequence shown here is derived from an EMBL/GenBank/DDBJ whole genome shotgun (WGS) entry which is preliminary data.</text>
</comment>
<keyword evidence="2" id="KW-1185">Reference proteome</keyword>
<protein>
    <submittedName>
        <fullName evidence="1">Uncharacterized protein</fullName>
    </submittedName>
</protein>